<evidence type="ECO:0000313" key="3">
    <source>
        <dbReference type="EMBL" id="CAJ1948100.1"/>
    </source>
</evidence>
<dbReference type="EMBL" id="CAKOGP040001740">
    <property type="protein sequence ID" value="CAJ1948100.1"/>
    <property type="molecule type" value="Genomic_DNA"/>
</dbReference>
<protein>
    <submittedName>
        <fullName evidence="3">Uncharacterized protein</fullName>
    </submittedName>
</protein>
<accession>A0AAD2FP55</accession>
<proteinExistence type="predicted"/>
<name>A0AAD2FP55_9STRA</name>
<keyword evidence="4" id="KW-1185">Reference proteome</keyword>
<reference evidence="3" key="1">
    <citation type="submission" date="2023-08" db="EMBL/GenBank/DDBJ databases">
        <authorList>
            <person name="Audoor S."/>
            <person name="Bilcke G."/>
        </authorList>
    </citation>
    <scope>NUCLEOTIDE SEQUENCE</scope>
</reference>
<feature type="coiled-coil region" evidence="1">
    <location>
        <begin position="77"/>
        <end position="104"/>
    </location>
</feature>
<dbReference type="Proteomes" id="UP001295423">
    <property type="component" value="Unassembled WGS sequence"/>
</dbReference>
<dbReference type="AlphaFoldDB" id="A0AAD2FP55"/>
<comment type="caution">
    <text evidence="3">The sequence shown here is derived from an EMBL/GenBank/DDBJ whole genome shotgun (WGS) entry which is preliminary data.</text>
</comment>
<gene>
    <name evidence="3" type="ORF">CYCCA115_LOCUS11457</name>
</gene>
<evidence type="ECO:0000256" key="2">
    <source>
        <dbReference type="SAM" id="MobiDB-lite"/>
    </source>
</evidence>
<sequence length="344" mass="37740">MTWDQSQHCAILEYDRDVDLDQQVEKDDNEWIEKLLAAEQASPEFEGTITIDLSMPAAKDMDDRATVGIAANMAALLENMKADVNGLCTELEIAAEELAQAKDAEAAKDACILELEAKMAEQASVTGKHSSSSPSSSKATSLADSGGQGQNLHNQNTSSQVAHSSLDAYLNSLPPGNYFGDDSRQKSPRVTRVLFQNVQGLPFPMTHEKQKGLFKCWTDERVGIALLAEVNLQWSAVPRGHKWFDRVKSFTNQGHFSSVSYYEHQEFPTPSAHQWGGCSATLLHKVARRAKSGGKDESGLGRFSWIKIRGRDIRQQESQTDGPPAGPLDLVVVSAYQTMESGRV</sequence>
<organism evidence="3 4">
    <name type="scientific">Cylindrotheca closterium</name>
    <dbReference type="NCBI Taxonomy" id="2856"/>
    <lineage>
        <taxon>Eukaryota</taxon>
        <taxon>Sar</taxon>
        <taxon>Stramenopiles</taxon>
        <taxon>Ochrophyta</taxon>
        <taxon>Bacillariophyta</taxon>
        <taxon>Bacillariophyceae</taxon>
        <taxon>Bacillariophycidae</taxon>
        <taxon>Bacillariales</taxon>
        <taxon>Bacillariaceae</taxon>
        <taxon>Cylindrotheca</taxon>
    </lineage>
</organism>
<evidence type="ECO:0000313" key="4">
    <source>
        <dbReference type="Proteomes" id="UP001295423"/>
    </source>
</evidence>
<evidence type="ECO:0000256" key="1">
    <source>
        <dbReference type="SAM" id="Coils"/>
    </source>
</evidence>
<feature type="region of interest" description="Disordered" evidence="2">
    <location>
        <begin position="123"/>
        <end position="158"/>
    </location>
</feature>
<keyword evidence="1" id="KW-0175">Coiled coil</keyword>